<dbReference type="GO" id="GO:1902936">
    <property type="term" value="F:phosphatidylinositol bisphosphate binding"/>
    <property type="evidence" value="ECO:0007669"/>
    <property type="project" value="TreeGrafter"/>
</dbReference>
<dbReference type="OrthoDB" id="6432525at2759"/>
<dbReference type="GeneID" id="105433757"/>
<dbReference type="Gene3D" id="3.40.525.10">
    <property type="entry name" value="CRAL-TRIO lipid binding domain"/>
    <property type="match status" value="2"/>
</dbReference>
<protein>
    <submittedName>
        <fullName evidence="3">Uncharacterized protein LOC105433757</fullName>
    </submittedName>
</protein>
<dbReference type="InterPro" id="IPR001251">
    <property type="entry name" value="CRAL-TRIO_dom"/>
</dbReference>
<gene>
    <name evidence="3" type="primary">LOC105433757</name>
</gene>
<organism evidence="2 3">
    <name type="scientific">Pogonomyrmex barbatus</name>
    <name type="common">red harvester ant</name>
    <dbReference type="NCBI Taxonomy" id="144034"/>
    <lineage>
        <taxon>Eukaryota</taxon>
        <taxon>Metazoa</taxon>
        <taxon>Ecdysozoa</taxon>
        <taxon>Arthropoda</taxon>
        <taxon>Hexapoda</taxon>
        <taxon>Insecta</taxon>
        <taxon>Pterygota</taxon>
        <taxon>Neoptera</taxon>
        <taxon>Endopterygota</taxon>
        <taxon>Hymenoptera</taxon>
        <taxon>Apocrita</taxon>
        <taxon>Aculeata</taxon>
        <taxon>Formicoidea</taxon>
        <taxon>Formicidae</taxon>
        <taxon>Myrmicinae</taxon>
        <taxon>Pogonomyrmex</taxon>
    </lineage>
</organism>
<dbReference type="SMART" id="SM00516">
    <property type="entry name" value="SEC14"/>
    <property type="match status" value="2"/>
</dbReference>
<dbReference type="PRINTS" id="PR00180">
    <property type="entry name" value="CRETINALDHBP"/>
</dbReference>
<name>A0A6I9WTS9_9HYME</name>
<evidence type="ECO:0000259" key="1">
    <source>
        <dbReference type="PROSITE" id="PS50191"/>
    </source>
</evidence>
<evidence type="ECO:0000313" key="3">
    <source>
        <dbReference type="RefSeq" id="XP_011647507.1"/>
    </source>
</evidence>
<dbReference type="RefSeq" id="XP_011647507.1">
    <property type="nucleotide sequence ID" value="XM_011649205.2"/>
</dbReference>
<dbReference type="SUPFAM" id="SSF52087">
    <property type="entry name" value="CRAL/TRIO domain"/>
    <property type="match status" value="2"/>
</dbReference>
<dbReference type="PANTHER" id="PTHR10174:SF213">
    <property type="entry name" value="CRAL-TRIO DOMAIN-CONTAINING PROTEIN"/>
    <property type="match status" value="1"/>
</dbReference>
<dbReference type="PROSITE" id="PS50191">
    <property type="entry name" value="CRAL_TRIO"/>
    <property type="match status" value="2"/>
</dbReference>
<evidence type="ECO:0000313" key="2">
    <source>
        <dbReference type="Proteomes" id="UP000504615"/>
    </source>
</evidence>
<dbReference type="CDD" id="cd00170">
    <property type="entry name" value="SEC14"/>
    <property type="match status" value="2"/>
</dbReference>
<dbReference type="Pfam" id="PF00650">
    <property type="entry name" value="CRAL_TRIO"/>
    <property type="match status" value="2"/>
</dbReference>
<dbReference type="SUPFAM" id="SSF46938">
    <property type="entry name" value="CRAL/TRIO N-terminal domain"/>
    <property type="match status" value="2"/>
</dbReference>
<dbReference type="InterPro" id="IPR036865">
    <property type="entry name" value="CRAL-TRIO_dom_sf"/>
</dbReference>
<sequence length="626" mass="72949">MSLIKRITYEEEKKKNPELKDSDIQILKEWSMKQPHLPKILDIEYVLFLHSNYYRIEAAKNTIEDYYTSRTHMPEFFSDRDPLGTKQLREIFKVTAQITLSMPTKEGYKLVYSRLIDYEPSRFVYNDVMKYFSMVVDLWLYTEGTAEGHIIIIDMAGVTFAHAGRLSPIGIKKYLYYLQEGIPIRLKGLHFVNTNAVMDIILSMMKPFMKKELMNMLHIHPTKDTLAKFVPLEAFPCDVDLDGKGRPWKEQQEEQLKKLEDHREWFLQDEISGRVNEALRVGKSKTMDLFGVEGSFKKLDIDLRQKIIDINEDIDRSRKATMSALPNRYVSIEEECKRNPELKMSDLQMLKDWMEKQPHLPRTEMLYLVMFLHSNYYRIEPTKKTIDNFFTIRTLLPEVFCNRDPIAWKELRKAFSVITAIPLEQRTKEGYIMTLAKFLDPDPNKFDFFECHKYLFMTCEVQNVTLGTTAGQLIILDATGLSLGHVTNIIANIVGMKKILFYIQEAAPIRLKALHILNAMPIVDTVLNLMKPFLKKELIDLLHFHSNMETVKEFLPIEALPNEYGGKAGSVNEIAAKHIKLLEEYRDWFQYDEVAGRVNESLRVGECQSIDNLFGVDGSFKKLEID</sequence>
<dbReference type="GO" id="GO:0016020">
    <property type="term" value="C:membrane"/>
    <property type="evidence" value="ECO:0007669"/>
    <property type="project" value="TreeGrafter"/>
</dbReference>
<dbReference type="AlphaFoldDB" id="A0A6I9WTS9"/>
<dbReference type="Gene3D" id="1.20.5.1200">
    <property type="entry name" value="Alpha-tocopherol transfer"/>
    <property type="match status" value="1"/>
</dbReference>
<dbReference type="PANTHER" id="PTHR10174">
    <property type="entry name" value="ALPHA-TOCOPHEROL TRANSFER PROTEIN-RELATED"/>
    <property type="match status" value="1"/>
</dbReference>
<feature type="domain" description="CRAL-TRIO" evidence="1">
    <location>
        <begin position="88"/>
        <end position="239"/>
    </location>
</feature>
<dbReference type="Proteomes" id="UP000504615">
    <property type="component" value="Unplaced"/>
</dbReference>
<proteinExistence type="predicted"/>
<dbReference type="InterPro" id="IPR036273">
    <property type="entry name" value="CRAL/TRIO_N_dom_sf"/>
</dbReference>
<reference evidence="3" key="1">
    <citation type="submission" date="2025-08" db="UniProtKB">
        <authorList>
            <consortium name="RefSeq"/>
        </authorList>
    </citation>
    <scope>IDENTIFICATION</scope>
</reference>
<accession>A0A6I9WTS9</accession>
<feature type="domain" description="CRAL-TRIO" evidence="1">
    <location>
        <begin position="454"/>
        <end position="572"/>
    </location>
</feature>
<dbReference type="KEGG" id="pbar:105433757"/>
<keyword evidence="2" id="KW-1185">Reference proteome</keyword>